<gene>
    <name evidence="1" type="ORF">ANN_09720</name>
</gene>
<evidence type="ECO:0000313" key="1">
    <source>
        <dbReference type="EMBL" id="KAJ4447712.1"/>
    </source>
</evidence>
<name>A0ABQ8TNU2_PERAM</name>
<dbReference type="EMBL" id="JAJSOF020000005">
    <property type="protein sequence ID" value="KAJ4447712.1"/>
    <property type="molecule type" value="Genomic_DNA"/>
</dbReference>
<evidence type="ECO:0000313" key="2">
    <source>
        <dbReference type="Proteomes" id="UP001148838"/>
    </source>
</evidence>
<organism evidence="1 2">
    <name type="scientific">Periplaneta americana</name>
    <name type="common">American cockroach</name>
    <name type="synonym">Blatta americana</name>
    <dbReference type="NCBI Taxonomy" id="6978"/>
    <lineage>
        <taxon>Eukaryota</taxon>
        <taxon>Metazoa</taxon>
        <taxon>Ecdysozoa</taxon>
        <taxon>Arthropoda</taxon>
        <taxon>Hexapoda</taxon>
        <taxon>Insecta</taxon>
        <taxon>Pterygota</taxon>
        <taxon>Neoptera</taxon>
        <taxon>Polyneoptera</taxon>
        <taxon>Dictyoptera</taxon>
        <taxon>Blattodea</taxon>
        <taxon>Blattoidea</taxon>
        <taxon>Blattidae</taxon>
        <taxon>Blattinae</taxon>
        <taxon>Periplaneta</taxon>
    </lineage>
</organism>
<comment type="caution">
    <text evidence="1">The sequence shown here is derived from an EMBL/GenBank/DDBJ whole genome shotgun (WGS) entry which is preliminary data.</text>
</comment>
<keyword evidence="2" id="KW-1185">Reference proteome</keyword>
<protein>
    <submittedName>
        <fullName evidence="1">Uncharacterized protein</fullName>
    </submittedName>
</protein>
<accession>A0ABQ8TNU2</accession>
<dbReference type="Proteomes" id="UP001148838">
    <property type="component" value="Unassembled WGS sequence"/>
</dbReference>
<reference evidence="1 2" key="1">
    <citation type="journal article" date="2022" name="Allergy">
        <title>Genome assembly and annotation of Periplaneta americana reveal a comprehensive cockroach allergen profile.</title>
        <authorList>
            <person name="Wang L."/>
            <person name="Xiong Q."/>
            <person name="Saelim N."/>
            <person name="Wang L."/>
            <person name="Nong W."/>
            <person name="Wan A.T."/>
            <person name="Shi M."/>
            <person name="Liu X."/>
            <person name="Cao Q."/>
            <person name="Hui J.H.L."/>
            <person name="Sookrung N."/>
            <person name="Leung T.F."/>
            <person name="Tungtrongchitr A."/>
            <person name="Tsui S.K.W."/>
        </authorList>
    </citation>
    <scope>NUCLEOTIDE SEQUENCE [LARGE SCALE GENOMIC DNA]</scope>
    <source>
        <strain evidence="1">PWHHKU_190912</strain>
    </source>
</reference>
<sequence>MSYADVMLALRLPDERKATDAAEEVVLEEEKKEEEEEEEEDVLCAPKIKEEKNILATRAKVQFTSNVKKKSVQNLR</sequence>
<proteinExistence type="predicted"/>